<dbReference type="AlphaFoldDB" id="A0AAP0BGJ2"/>
<name>A0AAP0BGJ2_9ASPA</name>
<evidence type="ECO:0000313" key="2">
    <source>
        <dbReference type="Proteomes" id="UP001418222"/>
    </source>
</evidence>
<proteinExistence type="predicted"/>
<keyword evidence="2" id="KW-1185">Reference proteome</keyword>
<accession>A0AAP0BGJ2</accession>
<evidence type="ECO:0000313" key="1">
    <source>
        <dbReference type="EMBL" id="KAK8938627.1"/>
    </source>
</evidence>
<dbReference type="EMBL" id="JBBWWQ010000009">
    <property type="protein sequence ID" value="KAK8938627.1"/>
    <property type="molecule type" value="Genomic_DNA"/>
</dbReference>
<dbReference type="Proteomes" id="UP001418222">
    <property type="component" value="Unassembled WGS sequence"/>
</dbReference>
<organism evidence="1 2">
    <name type="scientific">Platanthera zijinensis</name>
    <dbReference type="NCBI Taxonomy" id="2320716"/>
    <lineage>
        <taxon>Eukaryota</taxon>
        <taxon>Viridiplantae</taxon>
        <taxon>Streptophyta</taxon>
        <taxon>Embryophyta</taxon>
        <taxon>Tracheophyta</taxon>
        <taxon>Spermatophyta</taxon>
        <taxon>Magnoliopsida</taxon>
        <taxon>Liliopsida</taxon>
        <taxon>Asparagales</taxon>
        <taxon>Orchidaceae</taxon>
        <taxon>Orchidoideae</taxon>
        <taxon>Orchideae</taxon>
        <taxon>Orchidinae</taxon>
        <taxon>Platanthera</taxon>
    </lineage>
</organism>
<gene>
    <name evidence="1" type="ORF">KSP39_PZI011204</name>
</gene>
<reference evidence="1 2" key="1">
    <citation type="journal article" date="2022" name="Nat. Plants">
        <title>Genomes of leafy and leafless Platanthera orchids illuminate the evolution of mycoheterotrophy.</title>
        <authorList>
            <person name="Li M.H."/>
            <person name="Liu K.W."/>
            <person name="Li Z."/>
            <person name="Lu H.C."/>
            <person name="Ye Q.L."/>
            <person name="Zhang D."/>
            <person name="Wang J.Y."/>
            <person name="Li Y.F."/>
            <person name="Zhong Z.M."/>
            <person name="Liu X."/>
            <person name="Yu X."/>
            <person name="Liu D.K."/>
            <person name="Tu X.D."/>
            <person name="Liu B."/>
            <person name="Hao Y."/>
            <person name="Liao X.Y."/>
            <person name="Jiang Y.T."/>
            <person name="Sun W.H."/>
            <person name="Chen J."/>
            <person name="Chen Y.Q."/>
            <person name="Ai Y."/>
            <person name="Zhai J.W."/>
            <person name="Wu S.S."/>
            <person name="Zhou Z."/>
            <person name="Hsiao Y.Y."/>
            <person name="Wu W.L."/>
            <person name="Chen Y.Y."/>
            <person name="Lin Y.F."/>
            <person name="Hsu J.L."/>
            <person name="Li C.Y."/>
            <person name="Wang Z.W."/>
            <person name="Zhao X."/>
            <person name="Zhong W.Y."/>
            <person name="Ma X.K."/>
            <person name="Ma L."/>
            <person name="Huang J."/>
            <person name="Chen G.Z."/>
            <person name="Huang M.Z."/>
            <person name="Huang L."/>
            <person name="Peng D.H."/>
            <person name="Luo Y.B."/>
            <person name="Zou S.Q."/>
            <person name="Chen S.P."/>
            <person name="Lan S."/>
            <person name="Tsai W.C."/>
            <person name="Van de Peer Y."/>
            <person name="Liu Z.J."/>
        </authorList>
    </citation>
    <scope>NUCLEOTIDE SEQUENCE [LARGE SCALE GENOMIC DNA]</scope>
    <source>
        <strain evidence="1">Lor287</strain>
    </source>
</reference>
<comment type="caution">
    <text evidence="1">The sequence shown here is derived from an EMBL/GenBank/DDBJ whole genome shotgun (WGS) entry which is preliminary data.</text>
</comment>
<protein>
    <submittedName>
        <fullName evidence="1">Uncharacterized protein</fullName>
    </submittedName>
</protein>
<sequence length="109" mass="12729">MTKVVFEHNTSVSPRSRGFSRLIDRKLPGFVTQFRLFSRLELGRVHSFGIHITRLEGTDSPLRPPSVFRSIEAPTLCMIYNSQHFCEIVLQNKYFESSFLNKFCHYCLI</sequence>